<protein>
    <submittedName>
        <fullName evidence="1">Uncharacterized protein</fullName>
    </submittedName>
</protein>
<evidence type="ECO:0000313" key="2">
    <source>
        <dbReference type="Proteomes" id="UP000765509"/>
    </source>
</evidence>
<dbReference type="Proteomes" id="UP000765509">
    <property type="component" value="Unassembled WGS sequence"/>
</dbReference>
<dbReference type="OrthoDB" id="3419692at2759"/>
<keyword evidence="2" id="KW-1185">Reference proteome</keyword>
<proteinExistence type="predicted"/>
<dbReference type="AlphaFoldDB" id="A0A9Q3JNR4"/>
<sequence>MPIKHSPPAGQTRSLTRAQAVLIPTPRAPPDDIPAVPQLRVQFGRSRTMQEGRKGTKKIILFSGGEEDKSVGTEGVPAPVGASQGTGGPTLAQCNQSEPSILAIMQKMTHIMANLQKASSSEASRPLAFKTKSMKAPKCFYGTQPFKVRSFIQYCKLMFHNDPANFCKDRKKFVYSASFLIGSAEKQIEPCLFNLTNQDPSYLLNS</sequence>
<accession>A0A9Q3JNR4</accession>
<comment type="caution">
    <text evidence="1">The sequence shown here is derived from an EMBL/GenBank/DDBJ whole genome shotgun (WGS) entry which is preliminary data.</text>
</comment>
<evidence type="ECO:0000313" key="1">
    <source>
        <dbReference type="EMBL" id="MBW0565052.1"/>
    </source>
</evidence>
<name>A0A9Q3JNR4_9BASI</name>
<dbReference type="EMBL" id="AVOT02076789">
    <property type="protein sequence ID" value="MBW0565052.1"/>
    <property type="molecule type" value="Genomic_DNA"/>
</dbReference>
<organism evidence="1 2">
    <name type="scientific">Austropuccinia psidii MF-1</name>
    <dbReference type="NCBI Taxonomy" id="1389203"/>
    <lineage>
        <taxon>Eukaryota</taxon>
        <taxon>Fungi</taxon>
        <taxon>Dikarya</taxon>
        <taxon>Basidiomycota</taxon>
        <taxon>Pucciniomycotina</taxon>
        <taxon>Pucciniomycetes</taxon>
        <taxon>Pucciniales</taxon>
        <taxon>Sphaerophragmiaceae</taxon>
        <taxon>Austropuccinia</taxon>
    </lineage>
</organism>
<reference evidence="1" key="1">
    <citation type="submission" date="2021-03" db="EMBL/GenBank/DDBJ databases">
        <title>Draft genome sequence of rust myrtle Austropuccinia psidii MF-1, a brazilian biotype.</title>
        <authorList>
            <person name="Quecine M.C."/>
            <person name="Pachon D.M.R."/>
            <person name="Bonatelli M.L."/>
            <person name="Correr F.H."/>
            <person name="Franceschini L.M."/>
            <person name="Leite T.F."/>
            <person name="Margarido G.R.A."/>
            <person name="Almeida C.A."/>
            <person name="Ferrarezi J.A."/>
            <person name="Labate C.A."/>
        </authorList>
    </citation>
    <scope>NUCLEOTIDE SEQUENCE</scope>
    <source>
        <strain evidence="1">MF-1</strain>
    </source>
</reference>
<gene>
    <name evidence="1" type="ORF">O181_104767</name>
</gene>